<reference evidence="2" key="1">
    <citation type="journal article" date="2021" name="Science">
        <title>Hunting the eagle killer: A cyanobacterial neurotoxin causes vacuolar myelinopathy.</title>
        <authorList>
            <person name="Breinlinger S."/>
            <person name="Phillips T.J."/>
            <person name="Haram B.N."/>
            <person name="Mares J."/>
            <person name="Martinez Yerena J.A."/>
            <person name="Hrouzek P."/>
            <person name="Sobotka R."/>
            <person name="Henderson W.M."/>
            <person name="Schmieder P."/>
            <person name="Williams S.M."/>
            <person name="Lauderdale J.D."/>
            <person name="Wilde H.D."/>
            <person name="Gerrin W."/>
            <person name="Kust A."/>
            <person name="Washington J.W."/>
            <person name="Wagner C."/>
            <person name="Geier B."/>
            <person name="Liebeke M."/>
            <person name="Enke H."/>
            <person name="Niedermeyer T.H.J."/>
            <person name="Wilde S.B."/>
        </authorList>
    </citation>
    <scope>NUCLEOTIDE SEQUENCE [LARGE SCALE GENOMIC DNA]</scope>
    <source>
        <strain evidence="2">Thurmond2011</strain>
    </source>
</reference>
<evidence type="ECO:0000313" key="1">
    <source>
        <dbReference type="EMBL" id="MDR9893216.1"/>
    </source>
</evidence>
<sequence length="30" mass="3687">MFVPKRRRPVLFNDLAQRLQEIIFELVMIL</sequence>
<proteinExistence type="predicted"/>
<protein>
    <submittedName>
        <fullName evidence="1">Uncharacterized protein</fullName>
    </submittedName>
</protein>
<dbReference type="EMBL" id="JAALHA020000001">
    <property type="protein sequence ID" value="MDR9893216.1"/>
    <property type="molecule type" value="Genomic_DNA"/>
</dbReference>
<organism evidence="1 2">
    <name type="scientific">Aetokthonos hydrillicola Thurmond2011</name>
    <dbReference type="NCBI Taxonomy" id="2712845"/>
    <lineage>
        <taxon>Bacteria</taxon>
        <taxon>Bacillati</taxon>
        <taxon>Cyanobacteriota</taxon>
        <taxon>Cyanophyceae</taxon>
        <taxon>Nostocales</taxon>
        <taxon>Hapalosiphonaceae</taxon>
        <taxon>Aetokthonos</taxon>
    </lineage>
</organism>
<keyword evidence="2" id="KW-1185">Reference proteome</keyword>
<dbReference type="Proteomes" id="UP000667802">
    <property type="component" value="Unassembled WGS sequence"/>
</dbReference>
<accession>A0AAP5I1S1</accession>
<evidence type="ECO:0000313" key="2">
    <source>
        <dbReference type="Proteomes" id="UP000667802"/>
    </source>
</evidence>
<comment type="caution">
    <text evidence="1">The sequence shown here is derived from an EMBL/GenBank/DDBJ whole genome shotgun (WGS) entry which is preliminary data.</text>
</comment>
<dbReference type="AlphaFoldDB" id="A0AAP5I1S1"/>
<name>A0AAP5I1S1_9CYAN</name>
<gene>
    <name evidence="1" type="ORF">G7B40_001270</name>
</gene>